<dbReference type="STRING" id="154981.AKJ29_12065"/>
<keyword evidence="7" id="KW-1185">Reference proteome</keyword>
<evidence type="ECO:0000256" key="2">
    <source>
        <dbReference type="ARBA" id="ARBA00023015"/>
    </source>
</evidence>
<dbReference type="InterPro" id="IPR000847">
    <property type="entry name" value="LysR_HTH_N"/>
</dbReference>
<dbReference type="SUPFAM" id="SSF46785">
    <property type="entry name" value="Winged helix' DNA-binding domain"/>
    <property type="match status" value="1"/>
</dbReference>
<evidence type="ECO:0000256" key="1">
    <source>
        <dbReference type="ARBA" id="ARBA00009437"/>
    </source>
</evidence>
<dbReference type="RefSeq" id="WP_055189709.1">
    <property type="nucleotide sequence ID" value="NZ_FPBS01000002.1"/>
</dbReference>
<name>A0A0P7KMQ1_9RHOB</name>
<dbReference type="InterPro" id="IPR036388">
    <property type="entry name" value="WH-like_DNA-bd_sf"/>
</dbReference>
<dbReference type="GO" id="GO:0003677">
    <property type="term" value="F:DNA binding"/>
    <property type="evidence" value="ECO:0007669"/>
    <property type="project" value="UniProtKB-KW"/>
</dbReference>
<evidence type="ECO:0000256" key="3">
    <source>
        <dbReference type="ARBA" id="ARBA00023125"/>
    </source>
</evidence>
<evidence type="ECO:0000313" key="7">
    <source>
        <dbReference type="Proteomes" id="UP000050471"/>
    </source>
</evidence>
<evidence type="ECO:0000259" key="5">
    <source>
        <dbReference type="PROSITE" id="PS50931"/>
    </source>
</evidence>
<dbReference type="PANTHER" id="PTHR30346:SF28">
    <property type="entry name" value="HTH-TYPE TRANSCRIPTIONAL REGULATOR CYNR"/>
    <property type="match status" value="1"/>
</dbReference>
<proteinExistence type="inferred from homology"/>
<comment type="similarity">
    <text evidence="1">Belongs to the LysR transcriptional regulatory family.</text>
</comment>
<sequence>MQTDPTPGLLYEMMRSFVTLARTLNLSQAVRELNCTRQTLRRHIGLLEEYKGGPLFELTDRQYQLTPLGKNSLGEARRLLSRTEAWLNSLTSEQDGLYRMTLQSGSETFMLQQHQVSEIWKSGAALIQSGIRIWAGAKGQLECPQFAPLRPYLRIFRPSQDGWICTDVGAKSSFATFFGWTWERSSIGRDLCELPGGEAMARLMDEAYGDIRDTHGLRFDHVFTRICRSAGAPPTAMSYHQLLMGCRFPDDSFALACLESRTHDVKIDSLPADMGQEMTEDLVMRINLPQSQP</sequence>
<dbReference type="PANTHER" id="PTHR30346">
    <property type="entry name" value="TRANSCRIPTIONAL DUAL REGULATOR HCAR-RELATED"/>
    <property type="match status" value="1"/>
</dbReference>
<feature type="domain" description="HTH lysR-type" evidence="5">
    <location>
        <begin position="9"/>
        <end position="66"/>
    </location>
</feature>
<organism evidence="6 7">
    <name type="scientific">Aliiroseovarius crassostreae</name>
    <dbReference type="NCBI Taxonomy" id="154981"/>
    <lineage>
        <taxon>Bacteria</taxon>
        <taxon>Pseudomonadati</taxon>
        <taxon>Pseudomonadota</taxon>
        <taxon>Alphaproteobacteria</taxon>
        <taxon>Rhodobacterales</taxon>
        <taxon>Paracoccaceae</taxon>
        <taxon>Aliiroseovarius</taxon>
    </lineage>
</organism>
<evidence type="ECO:0000313" key="6">
    <source>
        <dbReference type="EMBL" id="KPN63396.1"/>
    </source>
</evidence>
<dbReference type="AlphaFoldDB" id="A0A0P7KMQ1"/>
<keyword evidence="4" id="KW-0804">Transcription</keyword>
<dbReference type="GO" id="GO:0003700">
    <property type="term" value="F:DNA-binding transcription factor activity"/>
    <property type="evidence" value="ECO:0007669"/>
    <property type="project" value="InterPro"/>
</dbReference>
<gene>
    <name evidence="6" type="ORF">AKJ29_12065</name>
</gene>
<keyword evidence="2" id="KW-0805">Transcription regulation</keyword>
<dbReference type="OrthoDB" id="7649166at2"/>
<dbReference type="EMBL" id="LKBA01000006">
    <property type="protein sequence ID" value="KPN63396.1"/>
    <property type="molecule type" value="Genomic_DNA"/>
</dbReference>
<dbReference type="Proteomes" id="UP000050471">
    <property type="component" value="Unassembled WGS sequence"/>
</dbReference>
<accession>A0A0P7KMQ1</accession>
<comment type="caution">
    <text evidence="6">The sequence shown here is derived from an EMBL/GenBank/DDBJ whole genome shotgun (WGS) entry which is preliminary data.</text>
</comment>
<dbReference type="Pfam" id="PF00126">
    <property type="entry name" value="HTH_1"/>
    <property type="match status" value="1"/>
</dbReference>
<reference evidence="6 7" key="1">
    <citation type="submission" date="2015-09" db="EMBL/GenBank/DDBJ databases">
        <title>Draft genome sequence of Aliiroseovarius crassostreae CV919-312TSm, the causative agent of Roseovarius Oyster Disease (formerly Juvenile Oyster Disease).</title>
        <authorList>
            <person name="Kessner L."/>
            <person name="Spinard E."/>
            <person name="Nelson D."/>
        </authorList>
    </citation>
    <scope>NUCLEOTIDE SEQUENCE [LARGE SCALE GENOMIC DNA]</scope>
    <source>
        <strain evidence="6 7">CV919-312</strain>
    </source>
</reference>
<dbReference type="InterPro" id="IPR036390">
    <property type="entry name" value="WH_DNA-bd_sf"/>
</dbReference>
<evidence type="ECO:0000256" key="4">
    <source>
        <dbReference type="ARBA" id="ARBA00023163"/>
    </source>
</evidence>
<dbReference type="PROSITE" id="PS50931">
    <property type="entry name" value="HTH_LYSR"/>
    <property type="match status" value="1"/>
</dbReference>
<dbReference type="Gene3D" id="1.10.10.10">
    <property type="entry name" value="Winged helix-like DNA-binding domain superfamily/Winged helix DNA-binding domain"/>
    <property type="match status" value="1"/>
</dbReference>
<protein>
    <recommendedName>
        <fullName evidence="5">HTH lysR-type domain-containing protein</fullName>
    </recommendedName>
</protein>
<keyword evidence="3" id="KW-0238">DNA-binding</keyword>